<protein>
    <submittedName>
        <fullName evidence="2">Uncharacterized protein</fullName>
    </submittedName>
</protein>
<name>A0ABQ9YJN9_9EUKA</name>
<proteinExistence type="predicted"/>
<organism evidence="2 3">
    <name type="scientific">Blattamonas nauphoetae</name>
    <dbReference type="NCBI Taxonomy" id="2049346"/>
    <lineage>
        <taxon>Eukaryota</taxon>
        <taxon>Metamonada</taxon>
        <taxon>Preaxostyla</taxon>
        <taxon>Oxymonadida</taxon>
        <taxon>Blattamonas</taxon>
    </lineage>
</organism>
<dbReference type="EMBL" id="JARBJD010000004">
    <property type="protein sequence ID" value="KAK2963978.1"/>
    <property type="molecule type" value="Genomic_DNA"/>
</dbReference>
<keyword evidence="3" id="KW-1185">Reference proteome</keyword>
<gene>
    <name evidence="2" type="ORF">BLNAU_1059</name>
</gene>
<evidence type="ECO:0000256" key="1">
    <source>
        <dbReference type="SAM" id="MobiDB-lite"/>
    </source>
</evidence>
<feature type="region of interest" description="Disordered" evidence="1">
    <location>
        <begin position="294"/>
        <end position="325"/>
    </location>
</feature>
<reference evidence="2 3" key="1">
    <citation type="journal article" date="2022" name="bioRxiv">
        <title>Genomics of Preaxostyla Flagellates Illuminates Evolutionary Transitions and the Path Towards Mitochondrial Loss.</title>
        <authorList>
            <person name="Novak L.V.F."/>
            <person name="Treitli S.C."/>
            <person name="Pyrih J."/>
            <person name="Halakuc P."/>
            <person name="Pipaliya S.V."/>
            <person name="Vacek V."/>
            <person name="Brzon O."/>
            <person name="Soukal P."/>
            <person name="Eme L."/>
            <person name="Dacks J.B."/>
            <person name="Karnkowska A."/>
            <person name="Elias M."/>
            <person name="Hampl V."/>
        </authorList>
    </citation>
    <scope>NUCLEOTIDE SEQUENCE [LARGE SCALE GENOMIC DNA]</scope>
    <source>
        <strain evidence="2">NAU3</strain>
        <tissue evidence="2">Gut</tissue>
    </source>
</reference>
<comment type="caution">
    <text evidence="2">The sequence shown here is derived from an EMBL/GenBank/DDBJ whole genome shotgun (WGS) entry which is preliminary data.</text>
</comment>
<evidence type="ECO:0000313" key="2">
    <source>
        <dbReference type="EMBL" id="KAK2963978.1"/>
    </source>
</evidence>
<evidence type="ECO:0000313" key="3">
    <source>
        <dbReference type="Proteomes" id="UP001281761"/>
    </source>
</evidence>
<sequence>MATVDSYNTPIALLTRLRPVAQLLSFINPEKKSIELYAKHKSSFENLLVYKLKTAEGEERWKLLTQLAVVARGTPDFAEELTKAENDAQALLILSVRTIRSTPRVHFSPNENPDAFSRIIELAGRVDNLSLVAAAMGHIGDAMATLKLPPVVGMLFQVEPKKELPSNVLNILCTLVARRREGVEEGCVVGKDEMTSQIFMSCLKVFQFLMNFELFDPTPFVDSLVSLAVTSDLTLLGSILIVLQKIEERTRTTATPFSISTITVPFRNNCQSSVTQQPLPSIVSSILLSASLDSPQPLSPRHHAFPPNPGFGGRSQTDEPLSPSQVLQSLEKNLISDIANETAENVCLILEGKRARFSRLRTHDDSSEPTLDQKDENTTPQQLLFALHTILLPDDTKSIPTSTFLPLAPFFTRILRIVVPSSTDQMCVLPQQTEPSQLGNVFVSLLLSLIHSSTPSSLSTPPLSSLLSLLSIAFVRIDAHSSSPGYHVDFIVVLENRKPSENRNQRDKTATSFMHYSVFLMVSTEGMNKFSGKNEEVKHICEMRH</sequence>
<accession>A0ABQ9YJN9</accession>
<feature type="compositionally biased region" description="Polar residues" evidence="1">
    <location>
        <begin position="314"/>
        <end position="325"/>
    </location>
</feature>
<dbReference type="Proteomes" id="UP001281761">
    <property type="component" value="Unassembled WGS sequence"/>
</dbReference>